<reference evidence="2" key="1">
    <citation type="submission" date="2022-08" db="EMBL/GenBank/DDBJ databases">
        <authorList>
            <person name="Dzunkova M."/>
            <person name="La Clair J."/>
            <person name="Tyml T."/>
            <person name="Doud D."/>
            <person name="Schulz F."/>
            <person name="Piquer S."/>
            <person name="Porcel Sanchis D."/>
            <person name="Osborn A."/>
            <person name="Robinson D."/>
            <person name="Louie K.B."/>
            <person name="Bowen B.P."/>
            <person name="Bowers R."/>
            <person name="Lee J."/>
            <person name="Arnau Llombart V."/>
            <person name="Diaz Villanueva W."/>
            <person name="Gosliner T."/>
            <person name="Northen T."/>
            <person name="Cheng J.-F."/>
            <person name="Burkart M.D."/>
            <person name="Woyke T."/>
        </authorList>
    </citation>
    <scope>NUCLEOTIDE SEQUENCE</scope>
    <source>
        <strain evidence="2">Df01</strain>
    </source>
</reference>
<comment type="caution">
    <text evidence="2">The sequence shown here is derived from an EMBL/GenBank/DDBJ whole genome shotgun (WGS) entry which is preliminary data.</text>
</comment>
<feature type="signal peptide" evidence="1">
    <location>
        <begin position="1"/>
        <end position="20"/>
    </location>
</feature>
<keyword evidence="3" id="KW-1185">Reference proteome</keyword>
<organism evidence="2 3">
    <name type="scientific">Candidatus Doriopsillibacter californiensis</name>
    <dbReference type="NCBI Taxonomy" id="2970740"/>
    <lineage>
        <taxon>Bacteria</taxon>
        <taxon>Pseudomonadati</taxon>
        <taxon>Pseudomonadota</taxon>
        <taxon>Gammaproteobacteria</taxon>
        <taxon>Candidatus Tethybacterales</taxon>
        <taxon>Candidatus Persebacteraceae</taxon>
        <taxon>Candidatus Doriopsillibacter</taxon>
    </lineage>
</organism>
<gene>
    <name evidence="2" type="ORF">NQX30_05555</name>
</gene>
<dbReference type="Proteomes" id="UP001168167">
    <property type="component" value="Unassembled WGS sequence"/>
</dbReference>
<evidence type="ECO:0000313" key="2">
    <source>
        <dbReference type="EMBL" id="MDM5147832.1"/>
    </source>
</evidence>
<evidence type="ECO:0008006" key="4">
    <source>
        <dbReference type="Google" id="ProtNLM"/>
    </source>
</evidence>
<dbReference type="EMBL" id="JANQAO010000003">
    <property type="protein sequence ID" value="MDM5147832.1"/>
    <property type="molecule type" value="Genomic_DNA"/>
</dbReference>
<keyword evidence="1" id="KW-0732">Signal</keyword>
<name>A0ABT7QMF7_9GAMM</name>
<reference evidence="2" key="2">
    <citation type="journal article" date="2023" name="Microbiome">
        <title>Synthase-selected sorting approach identifies a beta-lactone synthase in a nudibranch symbiotic bacterium.</title>
        <authorList>
            <person name="Dzunkova M."/>
            <person name="La Clair J.J."/>
            <person name="Tyml T."/>
            <person name="Doud D."/>
            <person name="Schulz F."/>
            <person name="Piquer-Esteban S."/>
            <person name="Porcel Sanchis D."/>
            <person name="Osborn A."/>
            <person name="Robinson D."/>
            <person name="Louie K.B."/>
            <person name="Bowen B.P."/>
            <person name="Bowers R.M."/>
            <person name="Lee J."/>
            <person name="Arnau V."/>
            <person name="Diaz-Villanueva W."/>
            <person name="Stepanauskas R."/>
            <person name="Gosliner T."/>
            <person name="Date S.V."/>
            <person name="Northen T.R."/>
            <person name="Cheng J.F."/>
            <person name="Burkart M.D."/>
            <person name="Woyke T."/>
        </authorList>
    </citation>
    <scope>NUCLEOTIDE SEQUENCE</scope>
    <source>
        <strain evidence="2">Df01</strain>
    </source>
</reference>
<accession>A0ABT7QMF7</accession>
<feature type="chain" id="PRO_5045214660" description="Secreted protein" evidence="1">
    <location>
        <begin position="21"/>
        <end position="105"/>
    </location>
</feature>
<evidence type="ECO:0000256" key="1">
    <source>
        <dbReference type="SAM" id="SignalP"/>
    </source>
</evidence>
<proteinExistence type="predicted"/>
<evidence type="ECO:0000313" key="3">
    <source>
        <dbReference type="Proteomes" id="UP001168167"/>
    </source>
</evidence>
<protein>
    <recommendedName>
        <fullName evidence="4">Secreted protein</fullName>
    </recommendedName>
</protein>
<dbReference type="PROSITE" id="PS51257">
    <property type="entry name" value="PROKAR_LIPOPROTEIN"/>
    <property type="match status" value="1"/>
</dbReference>
<sequence>MTKLTCMMGLTILLSGCAITHDGDALSIPADVQTNAEARADYCANRAQFKNQMTILEALANGVAIPASAVGVPVGALLGVVGSSKVALKPATEAADTLCADEWAG</sequence>